<keyword evidence="3" id="KW-1185">Reference proteome</keyword>
<gene>
    <name evidence="2" type="ORF">NBR_LOCUS22363</name>
</gene>
<reference evidence="2 3" key="2">
    <citation type="submission" date="2018-11" db="EMBL/GenBank/DDBJ databases">
        <authorList>
            <consortium name="Pathogen Informatics"/>
        </authorList>
    </citation>
    <scope>NUCLEOTIDE SEQUENCE [LARGE SCALE GENOMIC DNA]</scope>
</reference>
<feature type="region of interest" description="Disordered" evidence="1">
    <location>
        <begin position="15"/>
        <end position="42"/>
    </location>
</feature>
<dbReference type="Proteomes" id="UP000271162">
    <property type="component" value="Unassembled WGS sequence"/>
</dbReference>
<dbReference type="EMBL" id="UYSL01027886">
    <property type="protein sequence ID" value="VDL87153.1"/>
    <property type="molecule type" value="Genomic_DNA"/>
</dbReference>
<sequence>MGNYILFELINYDLPDSDDEEANDGHETPNEPASEDDDEIVFPSGLFPLRPGGPPLFLILPLCILYEWLQTNPTLSTVNLE</sequence>
<evidence type="ECO:0000313" key="3">
    <source>
        <dbReference type="Proteomes" id="UP000271162"/>
    </source>
</evidence>
<evidence type="ECO:0000313" key="2">
    <source>
        <dbReference type="EMBL" id="VDL87153.1"/>
    </source>
</evidence>
<dbReference type="AlphaFoldDB" id="A0A0N4YYP0"/>
<protein>
    <submittedName>
        <fullName evidence="2 4">Uncharacterized protein</fullName>
    </submittedName>
</protein>
<name>A0A0N4YYP0_NIPBR</name>
<evidence type="ECO:0000256" key="1">
    <source>
        <dbReference type="SAM" id="MobiDB-lite"/>
    </source>
</evidence>
<evidence type="ECO:0000313" key="4">
    <source>
        <dbReference type="WBParaSite" id="NBR_0002236201-mRNA-1"/>
    </source>
</evidence>
<dbReference type="WBParaSite" id="NBR_0002236201-mRNA-1">
    <property type="protein sequence ID" value="NBR_0002236201-mRNA-1"/>
    <property type="gene ID" value="NBR_0002236201"/>
</dbReference>
<organism evidence="4">
    <name type="scientific">Nippostrongylus brasiliensis</name>
    <name type="common">Rat hookworm</name>
    <dbReference type="NCBI Taxonomy" id="27835"/>
    <lineage>
        <taxon>Eukaryota</taxon>
        <taxon>Metazoa</taxon>
        <taxon>Ecdysozoa</taxon>
        <taxon>Nematoda</taxon>
        <taxon>Chromadorea</taxon>
        <taxon>Rhabditida</taxon>
        <taxon>Rhabditina</taxon>
        <taxon>Rhabditomorpha</taxon>
        <taxon>Strongyloidea</taxon>
        <taxon>Heligmosomidae</taxon>
        <taxon>Nippostrongylus</taxon>
    </lineage>
</organism>
<proteinExistence type="predicted"/>
<accession>A0A0N4YYP0</accession>
<reference evidence="4" key="1">
    <citation type="submission" date="2017-02" db="UniProtKB">
        <authorList>
            <consortium name="WormBaseParasite"/>
        </authorList>
    </citation>
    <scope>IDENTIFICATION</scope>
</reference>